<feature type="compositionally biased region" description="Pro residues" evidence="1">
    <location>
        <begin position="187"/>
        <end position="201"/>
    </location>
</feature>
<dbReference type="eggNOG" id="ENOG502R52A">
    <property type="taxonomic scope" value="Eukaryota"/>
</dbReference>
<dbReference type="InterPro" id="IPR055411">
    <property type="entry name" value="LRR_FXL15/At3g58940/PEG3-like"/>
</dbReference>
<evidence type="ECO:0000259" key="4">
    <source>
        <dbReference type="Pfam" id="PF24758"/>
    </source>
</evidence>
<dbReference type="Pfam" id="PF08387">
    <property type="entry name" value="FBD"/>
    <property type="match status" value="1"/>
</dbReference>
<dbReference type="PANTHER" id="PTHR32141:SF107">
    <property type="entry name" value="F-BOX DOMAIN-CONTAINING PROTEIN"/>
    <property type="match status" value="1"/>
</dbReference>
<feature type="region of interest" description="Disordered" evidence="1">
    <location>
        <begin position="181"/>
        <end position="255"/>
    </location>
</feature>
<dbReference type="Pfam" id="PF24758">
    <property type="entry name" value="LRR_At5g56370"/>
    <property type="match status" value="1"/>
</dbReference>
<protein>
    <submittedName>
        <fullName evidence="5 6">Uncharacterized protein</fullName>
    </submittedName>
</protein>
<dbReference type="InterPro" id="IPR036047">
    <property type="entry name" value="F-box-like_dom_sf"/>
</dbReference>
<name>I1INI9_BRADI</name>
<dbReference type="AlphaFoldDB" id="I1INI9"/>
<reference evidence="5 6" key="1">
    <citation type="journal article" date="2010" name="Nature">
        <title>Genome sequencing and analysis of the model grass Brachypodium distachyon.</title>
        <authorList>
            <consortium name="International Brachypodium Initiative"/>
        </authorList>
    </citation>
    <scope>NUCLEOTIDE SEQUENCE [LARGE SCALE GENOMIC DNA]</scope>
    <source>
        <strain evidence="5 6">Bd21</strain>
    </source>
</reference>
<proteinExistence type="predicted"/>
<dbReference type="Gramene" id="PNT64187">
    <property type="protein sequence ID" value="PNT64187"/>
    <property type="gene ID" value="BRADI_4g25670v3"/>
</dbReference>
<evidence type="ECO:0000313" key="6">
    <source>
        <dbReference type="EnsemblPlants" id="PNT64187"/>
    </source>
</evidence>
<dbReference type="HOGENOM" id="CLU_023151_4_2_1"/>
<reference evidence="5" key="2">
    <citation type="submission" date="2017-06" db="EMBL/GenBank/DDBJ databases">
        <title>WGS assembly of Brachypodium distachyon.</title>
        <authorList>
            <consortium name="The International Brachypodium Initiative"/>
            <person name="Lucas S."/>
            <person name="Harmon-Smith M."/>
            <person name="Lail K."/>
            <person name="Tice H."/>
            <person name="Grimwood J."/>
            <person name="Bruce D."/>
            <person name="Barry K."/>
            <person name="Shu S."/>
            <person name="Lindquist E."/>
            <person name="Wang M."/>
            <person name="Pitluck S."/>
            <person name="Vogel J.P."/>
            <person name="Garvin D.F."/>
            <person name="Mockler T.C."/>
            <person name="Schmutz J."/>
            <person name="Rokhsar D."/>
            <person name="Bevan M.W."/>
        </authorList>
    </citation>
    <scope>NUCLEOTIDE SEQUENCE</scope>
    <source>
        <strain evidence="5">Bd21</strain>
    </source>
</reference>
<organism evidence="6">
    <name type="scientific">Brachypodium distachyon</name>
    <name type="common">Purple false brome</name>
    <name type="synonym">Trachynia distachya</name>
    <dbReference type="NCBI Taxonomy" id="15368"/>
    <lineage>
        <taxon>Eukaryota</taxon>
        <taxon>Viridiplantae</taxon>
        <taxon>Streptophyta</taxon>
        <taxon>Embryophyta</taxon>
        <taxon>Tracheophyta</taxon>
        <taxon>Spermatophyta</taxon>
        <taxon>Magnoliopsida</taxon>
        <taxon>Liliopsida</taxon>
        <taxon>Poales</taxon>
        <taxon>Poaceae</taxon>
        <taxon>BOP clade</taxon>
        <taxon>Pooideae</taxon>
        <taxon>Stipodae</taxon>
        <taxon>Brachypodieae</taxon>
        <taxon>Brachypodium</taxon>
    </lineage>
</organism>
<dbReference type="SUPFAM" id="SSF81383">
    <property type="entry name" value="F-box domain"/>
    <property type="match status" value="1"/>
</dbReference>
<dbReference type="Pfam" id="PF00646">
    <property type="entry name" value="F-box"/>
    <property type="match status" value="1"/>
</dbReference>
<evidence type="ECO:0000313" key="7">
    <source>
        <dbReference type="Proteomes" id="UP000008810"/>
    </source>
</evidence>
<evidence type="ECO:0000256" key="1">
    <source>
        <dbReference type="SAM" id="MobiDB-lite"/>
    </source>
</evidence>
<dbReference type="EMBL" id="CM000883">
    <property type="protein sequence ID" value="PNT64187.1"/>
    <property type="molecule type" value="Genomic_DNA"/>
</dbReference>
<gene>
    <name evidence="5" type="ORF">BRADI_4g25670v3</name>
</gene>
<reference evidence="6" key="3">
    <citation type="submission" date="2018-08" db="UniProtKB">
        <authorList>
            <consortium name="EnsemblPlants"/>
        </authorList>
    </citation>
    <scope>IDENTIFICATION</scope>
    <source>
        <strain evidence="6">cv. Bd21</strain>
    </source>
</reference>
<dbReference type="EnsemblPlants" id="PNT64187">
    <property type="protein sequence ID" value="PNT64187"/>
    <property type="gene ID" value="BRADI_4g25670v3"/>
</dbReference>
<accession>I1INI9</accession>
<dbReference type="InterPro" id="IPR001810">
    <property type="entry name" value="F-box_dom"/>
</dbReference>
<evidence type="ECO:0000259" key="2">
    <source>
        <dbReference type="Pfam" id="PF00646"/>
    </source>
</evidence>
<dbReference type="OMA" id="QIINPRF"/>
<dbReference type="InParanoid" id="I1INI9"/>
<feature type="region of interest" description="Disordered" evidence="1">
    <location>
        <begin position="514"/>
        <end position="540"/>
    </location>
</feature>
<feature type="domain" description="F-box" evidence="2">
    <location>
        <begin position="76"/>
        <end position="114"/>
    </location>
</feature>
<evidence type="ECO:0000313" key="5">
    <source>
        <dbReference type="EMBL" id="PNT64187.1"/>
    </source>
</evidence>
<dbReference type="Proteomes" id="UP000008810">
    <property type="component" value="Chromosome 4"/>
</dbReference>
<sequence length="540" mass="60216">MAASRSRVTPPFTNVDPETAEEFRRRGSDPLDIDRCMENFLSALYANLPRAPVRPAASLAFCREDDDEDGGGADRISGLHDALLHDIVSRLPVKDAARTAALAARWREVWRSAPLVLVDAHLSANTPDVAAAVSRVLAAHLGPFRCVHLLRSRMGHQADLGPWLRRLAAGGIQELVLVNRPGRATCPSPPRSSTPPPPSPPLHRRLEVPRHRRPPRRLLPPPPRARPLLRPSGERGHRRRRRQEPCPGDPQHPSQHRLRIVSQSLRCVQVCHSVTLTESIAVVNAPRPERLILSEHSRHAHDDRLCTRVTIGNAPKLRLFGYLDPWKHALEIHDTVITAGIGARASMILTIVKVLSLKVRFGVHDDINMVPAFLRCFPNVEALHITSAKCDRPAGNGMPAHKFWKTKAGPILSVLFRIKVMTFSEFRGEQYELSFLQYFFESARMLKYATIMMANQEFTSLSVNEMFSSLKNLNRTKWATGFDLVIGGSHGPEGGPLWTFQRGANFCDEDPFEPLKIATGPASTDQEKPQAGKLQAQHRN</sequence>
<dbReference type="PANTHER" id="PTHR32141">
    <property type="match status" value="1"/>
</dbReference>
<feature type="region of interest" description="Disordered" evidence="1">
    <location>
        <begin position="1"/>
        <end position="25"/>
    </location>
</feature>
<feature type="domain" description="FBD" evidence="3">
    <location>
        <begin position="410"/>
        <end position="451"/>
    </location>
</feature>
<evidence type="ECO:0000259" key="3">
    <source>
        <dbReference type="Pfam" id="PF08387"/>
    </source>
</evidence>
<dbReference type="InterPro" id="IPR006566">
    <property type="entry name" value="FBD"/>
</dbReference>
<feature type="domain" description="F-box/LRR-repeat protein 15/At3g58940/PEG3-like LRR" evidence="4">
    <location>
        <begin position="255"/>
        <end position="385"/>
    </location>
</feature>
<keyword evidence="7" id="KW-1185">Reference proteome</keyword>
<dbReference type="InterPro" id="IPR055302">
    <property type="entry name" value="F-box_dom-containing"/>
</dbReference>